<organism evidence="2 3">
    <name type="scientific">Adineta ricciae</name>
    <name type="common">Rotifer</name>
    <dbReference type="NCBI Taxonomy" id="249248"/>
    <lineage>
        <taxon>Eukaryota</taxon>
        <taxon>Metazoa</taxon>
        <taxon>Spiralia</taxon>
        <taxon>Gnathifera</taxon>
        <taxon>Rotifera</taxon>
        <taxon>Eurotatoria</taxon>
        <taxon>Bdelloidea</taxon>
        <taxon>Adinetida</taxon>
        <taxon>Adinetidae</taxon>
        <taxon>Adineta</taxon>
    </lineage>
</organism>
<name>A0A813ZJT8_ADIRI</name>
<protein>
    <submittedName>
        <fullName evidence="2">Uncharacterized protein</fullName>
    </submittedName>
</protein>
<evidence type="ECO:0000313" key="2">
    <source>
        <dbReference type="EMBL" id="CAF0899917.1"/>
    </source>
</evidence>
<feature type="compositionally biased region" description="Basic and acidic residues" evidence="1">
    <location>
        <begin position="313"/>
        <end position="327"/>
    </location>
</feature>
<gene>
    <name evidence="2" type="ORF">EDS130_LOCUS9726</name>
</gene>
<evidence type="ECO:0000313" key="3">
    <source>
        <dbReference type="Proteomes" id="UP000663852"/>
    </source>
</evidence>
<sequence length="431" mass="50028">MYIHPVVLKIYWEQLIQNSNITIAVNGKYVPKELNSICSDNEQPRLHLIIQSHHEQDSNQLEDVCSQIYLDLVKFQYHDLPHFDHNFRQMLVYGSLYNSLPDETFEIDRYLLGQRNSHIKRIRHTLECAIDVERLSSYRYRFTIRHEKQSIMNLAAIQIQALVRQAQDQYIIAFATSIGRSLSGSSERSDVMETSSSNAYDFPSFTPFQSMNKRRREDDVEQTTTNSKTSIITVSDQSDDESTTSETRYDDDDNNGGLDSNSTLNTSPVLDASDHHTSDVHPFVDQFCVLKLERRREDMEHLLDRICKRMRDRTPKDDVAKAREDSSQIKSYFRNPNTSKHGSIEPESALELVEHEIDLRTRNMSNHKCTLVFNKQLKMGAGVCDRLKRTAKVLAYKQLMTMTRDTPREYLKVKPTKDGFWKAIIDSSQSQ</sequence>
<dbReference type="Proteomes" id="UP000663852">
    <property type="component" value="Unassembled WGS sequence"/>
</dbReference>
<feature type="compositionally biased region" description="Polar residues" evidence="1">
    <location>
        <begin position="328"/>
        <end position="341"/>
    </location>
</feature>
<feature type="compositionally biased region" description="Polar residues" evidence="1">
    <location>
        <begin position="222"/>
        <end position="232"/>
    </location>
</feature>
<dbReference type="AlphaFoldDB" id="A0A813ZJT8"/>
<reference evidence="2" key="1">
    <citation type="submission" date="2021-02" db="EMBL/GenBank/DDBJ databases">
        <authorList>
            <person name="Nowell W R."/>
        </authorList>
    </citation>
    <scope>NUCLEOTIDE SEQUENCE</scope>
</reference>
<evidence type="ECO:0000256" key="1">
    <source>
        <dbReference type="SAM" id="MobiDB-lite"/>
    </source>
</evidence>
<comment type="caution">
    <text evidence="2">The sequence shown here is derived from an EMBL/GenBank/DDBJ whole genome shotgun (WGS) entry which is preliminary data.</text>
</comment>
<feature type="region of interest" description="Disordered" evidence="1">
    <location>
        <begin position="313"/>
        <end position="345"/>
    </location>
</feature>
<feature type="region of interest" description="Disordered" evidence="1">
    <location>
        <begin position="203"/>
        <end position="276"/>
    </location>
</feature>
<dbReference type="EMBL" id="CAJNOJ010000033">
    <property type="protein sequence ID" value="CAF0899917.1"/>
    <property type="molecule type" value="Genomic_DNA"/>
</dbReference>
<dbReference type="OrthoDB" id="10048384at2759"/>
<proteinExistence type="predicted"/>
<feature type="compositionally biased region" description="Acidic residues" evidence="1">
    <location>
        <begin position="237"/>
        <end position="254"/>
    </location>
</feature>
<accession>A0A813ZJT8</accession>